<feature type="compositionally biased region" description="Polar residues" evidence="1">
    <location>
        <begin position="40"/>
        <end position="57"/>
    </location>
</feature>
<evidence type="ECO:0008006" key="4">
    <source>
        <dbReference type="Google" id="ProtNLM"/>
    </source>
</evidence>
<dbReference type="PANTHER" id="PTHR45884:SF2">
    <property type="entry name" value="N-ACETYLTRANSFERASE ECO"/>
    <property type="match status" value="1"/>
</dbReference>
<feature type="region of interest" description="Disordered" evidence="1">
    <location>
        <begin position="235"/>
        <end position="264"/>
    </location>
</feature>
<reference evidence="2 3" key="1">
    <citation type="journal article" date="2019" name="Sci. Rep.">
        <title>Comparative genomics of chytrid fungi reveal insights into the obligate biotrophic and pathogenic lifestyle of Synchytrium endobioticum.</title>
        <authorList>
            <person name="van de Vossenberg B.T.L.H."/>
            <person name="Warris S."/>
            <person name="Nguyen H.D.T."/>
            <person name="van Gent-Pelzer M.P.E."/>
            <person name="Joly D.L."/>
            <person name="van de Geest H.C."/>
            <person name="Bonants P.J.M."/>
            <person name="Smith D.S."/>
            <person name="Levesque C.A."/>
            <person name="van der Lee T.A.J."/>
        </authorList>
    </citation>
    <scope>NUCLEOTIDE SEQUENCE [LARGE SCALE GENOMIC DNA]</scope>
    <source>
        <strain evidence="2 3">CBS 675.73</strain>
    </source>
</reference>
<dbReference type="GO" id="GO:0000785">
    <property type="term" value="C:chromatin"/>
    <property type="evidence" value="ECO:0007669"/>
    <property type="project" value="TreeGrafter"/>
</dbReference>
<feature type="compositionally biased region" description="Polar residues" evidence="1">
    <location>
        <begin position="17"/>
        <end position="33"/>
    </location>
</feature>
<dbReference type="AlphaFoldDB" id="A0A507FPW5"/>
<comment type="caution">
    <text evidence="2">The sequence shown here is derived from an EMBL/GenBank/DDBJ whole genome shotgun (WGS) entry which is preliminary data.</text>
</comment>
<evidence type="ECO:0000313" key="3">
    <source>
        <dbReference type="Proteomes" id="UP000320333"/>
    </source>
</evidence>
<dbReference type="PANTHER" id="PTHR45884">
    <property type="entry name" value="N-ACETYLTRANSFERASE ECO"/>
    <property type="match status" value="1"/>
</dbReference>
<dbReference type="GO" id="GO:0005634">
    <property type="term" value="C:nucleus"/>
    <property type="evidence" value="ECO:0007669"/>
    <property type="project" value="TreeGrafter"/>
</dbReference>
<dbReference type="Proteomes" id="UP000320333">
    <property type="component" value="Unassembled WGS sequence"/>
</dbReference>
<protein>
    <recommendedName>
        <fullName evidence="4">N-acetyltransferase ESCO zinc-finger domain-containing protein</fullName>
    </recommendedName>
</protein>
<feature type="compositionally biased region" description="Basic and acidic residues" evidence="1">
    <location>
        <begin position="249"/>
        <end position="260"/>
    </location>
</feature>
<dbReference type="STRING" id="246404.A0A507FPW5"/>
<keyword evidence="3" id="KW-1185">Reference proteome</keyword>
<proteinExistence type="predicted"/>
<feature type="compositionally biased region" description="Polar residues" evidence="1">
    <location>
        <begin position="235"/>
        <end position="248"/>
    </location>
</feature>
<name>A0A507FPW5_9FUNG</name>
<feature type="region of interest" description="Disordered" evidence="1">
    <location>
        <begin position="1"/>
        <end position="57"/>
    </location>
</feature>
<dbReference type="EMBL" id="QEAP01000005">
    <property type="protein sequence ID" value="TPX78324.1"/>
    <property type="molecule type" value="Genomic_DNA"/>
</dbReference>
<dbReference type="OrthoDB" id="428854at2759"/>
<organism evidence="2 3">
    <name type="scientific">Chytriomyces confervae</name>
    <dbReference type="NCBI Taxonomy" id="246404"/>
    <lineage>
        <taxon>Eukaryota</taxon>
        <taxon>Fungi</taxon>
        <taxon>Fungi incertae sedis</taxon>
        <taxon>Chytridiomycota</taxon>
        <taxon>Chytridiomycota incertae sedis</taxon>
        <taxon>Chytridiomycetes</taxon>
        <taxon>Chytridiales</taxon>
        <taxon>Chytriomycetaceae</taxon>
        <taxon>Chytriomyces</taxon>
    </lineage>
</organism>
<dbReference type="GO" id="GO:0007064">
    <property type="term" value="P:mitotic sister chromatid cohesion"/>
    <property type="evidence" value="ECO:0007669"/>
    <property type="project" value="TreeGrafter"/>
</dbReference>
<sequence>MKRQSVSAQSRKKAKTEPSQTQSIARFFTPSTSHARHLHSSPNPSSQPLSATLSSPTAPRAKNLTQTVLSLGQACVGLSTCRECGLPNNDPALHTRYHASIMGGVDYKGYTSDTLVHSDMSTNASIILITYATASPTQRKKFMQIVAVMNAELGAIEIDDDSNYNSDELVPLKLFIFVVKAKVVEPLDPNEPPGIAQSENKALEALPPQQSPLQEAKGAQSPSVTTVALPRLHPTFTSSCRIKPQQMQGDKDSVRSHEGTSSEVSGTLPAIVAGTAPIALQRESRRLRQTSLIEMFERVLSRQLVQQQQQQNANIPPVTQSQTISGETEEGNAAAGVGAGTLEESGAEHAQGHWSLAERIEGGHVGPGLRLWMTRSVVKSTGRAVFEELMLRERLR</sequence>
<accession>A0A507FPW5</accession>
<gene>
    <name evidence="2" type="ORF">CcCBS67573_g00400</name>
</gene>
<evidence type="ECO:0000256" key="1">
    <source>
        <dbReference type="SAM" id="MobiDB-lite"/>
    </source>
</evidence>
<dbReference type="GO" id="GO:0061733">
    <property type="term" value="F:protein-lysine-acetyltransferase activity"/>
    <property type="evidence" value="ECO:0007669"/>
    <property type="project" value="TreeGrafter"/>
</dbReference>
<evidence type="ECO:0000313" key="2">
    <source>
        <dbReference type="EMBL" id="TPX78324.1"/>
    </source>
</evidence>